<name>A0ABR8D903_9NOST</name>
<comment type="caution">
    <text evidence="1">The sequence shown here is derived from an EMBL/GenBank/DDBJ whole genome shotgun (WGS) entry which is preliminary data.</text>
</comment>
<reference evidence="1 2" key="1">
    <citation type="journal article" date="2020" name="ISME J.">
        <title>Comparative genomics reveals insights into cyanobacterial evolution and habitat adaptation.</title>
        <authorList>
            <person name="Chen M.Y."/>
            <person name="Teng W.K."/>
            <person name="Zhao L."/>
            <person name="Hu C.X."/>
            <person name="Zhou Y.K."/>
            <person name="Han B.P."/>
            <person name="Song L.R."/>
            <person name="Shu W.S."/>
        </authorList>
    </citation>
    <scope>NUCLEOTIDE SEQUENCE [LARGE SCALE GENOMIC DNA]</scope>
    <source>
        <strain evidence="1 2">FACHB-119</strain>
    </source>
</reference>
<protein>
    <submittedName>
        <fullName evidence="1">Uncharacterized protein</fullName>
    </submittedName>
</protein>
<dbReference type="EMBL" id="JACJSG010000031">
    <property type="protein sequence ID" value="MBD2503134.1"/>
    <property type="molecule type" value="Genomic_DNA"/>
</dbReference>
<dbReference type="Proteomes" id="UP000661112">
    <property type="component" value="Unassembled WGS sequence"/>
</dbReference>
<organism evidence="1 2">
    <name type="scientific">Anabaena azotica FACHB-119</name>
    <dbReference type="NCBI Taxonomy" id="947527"/>
    <lineage>
        <taxon>Bacteria</taxon>
        <taxon>Bacillati</taxon>
        <taxon>Cyanobacteriota</taxon>
        <taxon>Cyanophyceae</taxon>
        <taxon>Nostocales</taxon>
        <taxon>Nostocaceae</taxon>
        <taxon>Anabaena</taxon>
        <taxon>Anabaena azotica</taxon>
    </lineage>
</organism>
<evidence type="ECO:0000313" key="2">
    <source>
        <dbReference type="Proteomes" id="UP000661112"/>
    </source>
</evidence>
<proteinExistence type="predicted"/>
<dbReference type="RefSeq" id="WP_190475999.1">
    <property type="nucleotide sequence ID" value="NZ_JACJSG010000031.1"/>
</dbReference>
<evidence type="ECO:0000313" key="1">
    <source>
        <dbReference type="EMBL" id="MBD2503134.1"/>
    </source>
</evidence>
<gene>
    <name evidence="1" type="ORF">H6G83_21435</name>
</gene>
<accession>A0ABR8D903</accession>
<keyword evidence="2" id="KW-1185">Reference proteome</keyword>
<sequence>MNTNYDDARLALDALGMGGLQWKIRQPVTDENSQAIYNEIDYLIRELERVKEQLLPFTLNQLLASYIQQVLVIKDDLSPSQARQIVNNLLTKNFPITDEKIISELILMNQATMS</sequence>